<evidence type="ECO:0000313" key="2">
    <source>
        <dbReference type="Proteomes" id="UP000192726"/>
    </source>
</evidence>
<dbReference type="OrthoDB" id="8776710at2"/>
<evidence type="ECO:0008006" key="3">
    <source>
        <dbReference type="Google" id="ProtNLM"/>
    </source>
</evidence>
<accession>A0A1V0TXI1</accession>
<gene>
    <name evidence="1" type="ORF">B1H19_28765</name>
</gene>
<dbReference type="EMBL" id="CP020569">
    <property type="protein sequence ID" value="ARF57654.1"/>
    <property type="molecule type" value="Genomic_DNA"/>
</dbReference>
<proteinExistence type="predicted"/>
<evidence type="ECO:0000313" key="1">
    <source>
        <dbReference type="EMBL" id="ARF57654.1"/>
    </source>
</evidence>
<dbReference type="KEGG" id="sgv:B1H19_28765"/>
<organism evidence="1 2">
    <name type="scientific">Streptomyces gilvosporeus</name>
    <dbReference type="NCBI Taxonomy" id="553510"/>
    <lineage>
        <taxon>Bacteria</taxon>
        <taxon>Bacillati</taxon>
        <taxon>Actinomycetota</taxon>
        <taxon>Actinomycetes</taxon>
        <taxon>Kitasatosporales</taxon>
        <taxon>Streptomycetaceae</taxon>
        <taxon>Streptomyces</taxon>
    </lineage>
</organism>
<protein>
    <recommendedName>
        <fullName evidence="3">Integrase</fullName>
    </recommendedName>
</protein>
<reference evidence="1 2" key="1">
    <citation type="submission" date="2017-04" db="EMBL/GenBank/DDBJ databases">
        <title>Complete Genome Sequence of Streptomyces gilvosporeus F607, a Capable Producer of Natamycin.</title>
        <authorList>
            <person name="Zong G."/>
            <person name="Zhong C."/>
            <person name="Fu J."/>
            <person name="Qin R."/>
            <person name="Cao G."/>
        </authorList>
    </citation>
    <scope>NUCLEOTIDE SEQUENCE [LARGE SCALE GENOMIC DNA]</scope>
    <source>
        <strain evidence="1 2">F607</strain>
    </source>
</reference>
<dbReference type="RefSeq" id="WP_083107628.1">
    <property type="nucleotide sequence ID" value="NZ_CP020569.1"/>
</dbReference>
<dbReference type="STRING" id="553510.B1H19_28765"/>
<dbReference type="Proteomes" id="UP000192726">
    <property type="component" value="Chromosome"/>
</dbReference>
<name>A0A1V0TXI1_9ACTN</name>
<sequence>MTTSPAAENDPYLLPMPGPDSVVVLPQWISAGNTHPNSRYQDLIWSLAPLIDNPGTHLAKILWRNCPAPLRGQLKLAAWTMINGQLRPTYLQVRGTAARARTSPLDVQGTCHEWLRLANWLCKRSITSLAACTEADWRAYASERFDDGVSRGHAEKVYARLADLWAFDQLSARPSGIVRPPWDTEGVDDFLPAANGTGGGENTTEPLDPQVLGPLLVWAIRFVDDLSDDILTAWAERCRLTALATTNKATSTSRAALAEYLLPLARNGAPLPASSSGHRLRLAHTYIAAVTGVSRKQVEGFGRRHGLLTLAAERPGPCPMRTPITGQIDGKPWREHMDFNEASALMRHLGTAAMIICLYLTGMRPQENGAELHLMQHSAGFE</sequence>
<dbReference type="AlphaFoldDB" id="A0A1V0TXI1"/>
<keyword evidence="2" id="KW-1185">Reference proteome</keyword>